<feature type="compositionally biased region" description="Basic and acidic residues" evidence="1">
    <location>
        <begin position="393"/>
        <end position="542"/>
    </location>
</feature>
<evidence type="ECO:0000313" key="4">
    <source>
        <dbReference type="Proteomes" id="UP001148838"/>
    </source>
</evidence>
<name>A0ABQ8SMI1_PERAM</name>
<organism evidence="3 4">
    <name type="scientific">Periplaneta americana</name>
    <name type="common">American cockroach</name>
    <name type="synonym">Blatta americana</name>
    <dbReference type="NCBI Taxonomy" id="6978"/>
    <lineage>
        <taxon>Eukaryota</taxon>
        <taxon>Metazoa</taxon>
        <taxon>Ecdysozoa</taxon>
        <taxon>Arthropoda</taxon>
        <taxon>Hexapoda</taxon>
        <taxon>Insecta</taxon>
        <taxon>Pterygota</taxon>
        <taxon>Neoptera</taxon>
        <taxon>Polyneoptera</taxon>
        <taxon>Dictyoptera</taxon>
        <taxon>Blattodea</taxon>
        <taxon>Blattoidea</taxon>
        <taxon>Blattidae</taxon>
        <taxon>Blattinae</taxon>
        <taxon>Periplaneta</taxon>
    </lineage>
</organism>
<dbReference type="InterPro" id="IPR052560">
    <property type="entry name" value="RdDP_mobile_element"/>
</dbReference>
<evidence type="ECO:0000256" key="1">
    <source>
        <dbReference type="SAM" id="MobiDB-lite"/>
    </source>
</evidence>
<feature type="region of interest" description="Disordered" evidence="1">
    <location>
        <begin position="375"/>
        <end position="596"/>
    </location>
</feature>
<dbReference type="EMBL" id="JAJSOF020000023">
    <property type="protein sequence ID" value="KAJ4435372.1"/>
    <property type="molecule type" value="Genomic_DNA"/>
</dbReference>
<dbReference type="PROSITE" id="PS50878">
    <property type="entry name" value="RT_POL"/>
    <property type="match status" value="1"/>
</dbReference>
<dbReference type="PANTHER" id="PTHR36688">
    <property type="entry name" value="ENDO/EXONUCLEASE/PHOSPHATASE DOMAIN-CONTAINING PROTEIN"/>
    <property type="match status" value="1"/>
</dbReference>
<reference evidence="3 4" key="1">
    <citation type="journal article" date="2022" name="Allergy">
        <title>Genome assembly and annotation of Periplaneta americana reveal a comprehensive cockroach allergen profile.</title>
        <authorList>
            <person name="Wang L."/>
            <person name="Xiong Q."/>
            <person name="Saelim N."/>
            <person name="Wang L."/>
            <person name="Nong W."/>
            <person name="Wan A.T."/>
            <person name="Shi M."/>
            <person name="Liu X."/>
            <person name="Cao Q."/>
            <person name="Hui J.H.L."/>
            <person name="Sookrung N."/>
            <person name="Leung T.F."/>
            <person name="Tungtrongchitr A."/>
            <person name="Tsui S.K.W."/>
        </authorList>
    </citation>
    <scope>NUCLEOTIDE SEQUENCE [LARGE SCALE GENOMIC DNA]</scope>
    <source>
        <strain evidence="3">PWHHKU_190912</strain>
    </source>
</reference>
<dbReference type="CDD" id="cd01650">
    <property type="entry name" value="RT_nLTR_like"/>
    <property type="match status" value="1"/>
</dbReference>
<proteinExistence type="predicted"/>
<sequence length="633" mass="73381">METGTHNSYTETRKRSDCIKNYRPISLLDFLGKIYERLILARIQRYLNNPNNLHHAQFGFKPHHSTREAIHRLTSHIQNGFQRKQHTIAAFLDIEQAFDTVWHDGLLYKLDNIHIPSSYIKLIHSYLQNRTFQVRDGPLISDFHPIKAGVPQGAVLSPSLFSVYVQDIPTHPKCQQGLYADDTVIYTQHVNIHFGCLQLQEALDSITQWSTKWRLKINGSKSQAIVFTKRFPHRTDSLSIQEQDIPFVTTTKYLGIFLDKRLTYRQHITSVRDRAFQRFMALYPVFKTSTSLKIKTLLYTTLLRSYMLYCCEIWSQAHPRHLQRLDGLQRAICRTITGADYRIRNAQLFEMLGDNAGEMSPGSSTESYPAFARIGLRENPGKNVNQGEEREEEDKKNSWRREKTKRRREEEGERREGKVMEKKREKEKGKGRDKRREGKGEVNGREKGTKGEGKREGREEEKGKAKEGEKRRDGKGREKETKTSSEGEREGKGKGREGKGREGKGREGKGREGKGREGKGKEEGKEWEGMREGNREGKEWEKRRRGKVRRKRKGNGKENGKGREVRLSTLHSGITRYPGRRVTEQRSSCRQAQTQDCEARKHISRVSNAADRTLLQPSKPDERMCELRKAQLF</sequence>
<dbReference type="InterPro" id="IPR000477">
    <property type="entry name" value="RT_dom"/>
</dbReference>
<accession>A0ABQ8SMI1</accession>
<gene>
    <name evidence="3" type="ORF">ANN_17986</name>
</gene>
<dbReference type="Pfam" id="PF00078">
    <property type="entry name" value="RVT_1"/>
    <property type="match status" value="1"/>
</dbReference>
<dbReference type="Proteomes" id="UP001148838">
    <property type="component" value="Unassembled WGS sequence"/>
</dbReference>
<dbReference type="SUPFAM" id="SSF56672">
    <property type="entry name" value="DNA/RNA polymerases"/>
    <property type="match status" value="1"/>
</dbReference>
<evidence type="ECO:0000259" key="2">
    <source>
        <dbReference type="PROSITE" id="PS50878"/>
    </source>
</evidence>
<feature type="compositionally biased region" description="Polar residues" evidence="1">
    <location>
        <begin position="585"/>
        <end position="596"/>
    </location>
</feature>
<protein>
    <recommendedName>
        <fullName evidence="2">Reverse transcriptase domain-containing protein</fullName>
    </recommendedName>
</protein>
<feature type="compositionally biased region" description="Basic residues" evidence="1">
    <location>
        <begin position="543"/>
        <end position="554"/>
    </location>
</feature>
<dbReference type="InterPro" id="IPR043502">
    <property type="entry name" value="DNA/RNA_pol_sf"/>
</dbReference>
<feature type="compositionally biased region" description="Basic and acidic residues" evidence="1">
    <location>
        <begin position="555"/>
        <end position="566"/>
    </location>
</feature>
<comment type="caution">
    <text evidence="3">The sequence shown here is derived from an EMBL/GenBank/DDBJ whole genome shotgun (WGS) entry which is preliminary data.</text>
</comment>
<evidence type="ECO:0000313" key="3">
    <source>
        <dbReference type="EMBL" id="KAJ4435372.1"/>
    </source>
</evidence>
<feature type="domain" description="Reverse transcriptase" evidence="2">
    <location>
        <begin position="1"/>
        <end position="258"/>
    </location>
</feature>
<keyword evidence="4" id="KW-1185">Reference proteome</keyword>
<dbReference type="PANTHER" id="PTHR36688:SF1">
    <property type="entry name" value="ENDONUCLEASE_EXONUCLEASE_PHOSPHATASE DOMAIN-CONTAINING PROTEIN"/>
    <property type="match status" value="1"/>
</dbReference>